<name>A0A0J6F853_COCPO</name>
<evidence type="ECO:0000256" key="7">
    <source>
        <dbReference type="ARBA" id="ARBA00023136"/>
    </source>
</evidence>
<accession>A0A0J6F853</accession>
<keyword evidence="4 9" id="KW-0812">Transmembrane</keyword>
<organism evidence="10 11">
    <name type="scientific">Coccidioides posadasii RMSCC 3488</name>
    <dbReference type="NCBI Taxonomy" id="454284"/>
    <lineage>
        <taxon>Eukaryota</taxon>
        <taxon>Fungi</taxon>
        <taxon>Dikarya</taxon>
        <taxon>Ascomycota</taxon>
        <taxon>Pezizomycotina</taxon>
        <taxon>Eurotiomycetes</taxon>
        <taxon>Eurotiomycetidae</taxon>
        <taxon>Onygenales</taxon>
        <taxon>Onygenaceae</taxon>
        <taxon>Coccidioides</taxon>
    </lineage>
</organism>
<feature type="region of interest" description="Disordered" evidence="8">
    <location>
        <begin position="259"/>
        <end position="310"/>
    </location>
</feature>
<keyword evidence="7 9" id="KW-0472">Membrane</keyword>
<feature type="compositionally biased region" description="Low complexity" evidence="8">
    <location>
        <begin position="8"/>
        <end position="25"/>
    </location>
</feature>
<proteinExistence type="predicted"/>
<feature type="transmembrane region" description="Helical" evidence="9">
    <location>
        <begin position="125"/>
        <end position="148"/>
    </location>
</feature>
<evidence type="ECO:0000256" key="3">
    <source>
        <dbReference type="ARBA" id="ARBA00022502"/>
    </source>
</evidence>
<evidence type="ECO:0000256" key="9">
    <source>
        <dbReference type="SAM" id="Phobius"/>
    </source>
</evidence>
<feature type="compositionally biased region" description="Polar residues" evidence="8">
    <location>
        <begin position="275"/>
        <end position="285"/>
    </location>
</feature>
<evidence type="ECO:0000313" key="10">
    <source>
        <dbReference type="EMBL" id="KMM66363.1"/>
    </source>
</evidence>
<reference evidence="11" key="3">
    <citation type="journal article" date="2010" name="Genome Res.">
        <title>Population genomic sequencing of Coccidioides fungi reveals recent hybridization and transposon control.</title>
        <authorList>
            <person name="Neafsey D.E."/>
            <person name="Barker B.M."/>
            <person name="Sharpton T.J."/>
            <person name="Stajich J.E."/>
            <person name="Park D.J."/>
            <person name="Whiston E."/>
            <person name="Hung C.-Y."/>
            <person name="McMahan C."/>
            <person name="White J."/>
            <person name="Sykes S."/>
            <person name="Heiman D."/>
            <person name="Young S."/>
            <person name="Zeng Q."/>
            <person name="Abouelleil A."/>
            <person name="Aftuck L."/>
            <person name="Bessette D."/>
            <person name="Brown A."/>
            <person name="FitzGerald M."/>
            <person name="Lui A."/>
            <person name="Macdonald J.P."/>
            <person name="Priest M."/>
            <person name="Orbach M.J."/>
            <person name="Galgiani J.N."/>
            <person name="Kirkland T.N."/>
            <person name="Cole G.T."/>
            <person name="Birren B.W."/>
            <person name="Henn M.R."/>
            <person name="Taylor J.W."/>
            <person name="Rounsley S.D."/>
        </authorList>
    </citation>
    <scope>NUCLEOTIDE SEQUENCE [LARGE SCALE GENOMIC DNA]</scope>
    <source>
        <strain evidence="11">RMSCC 3488</strain>
    </source>
</reference>
<feature type="compositionally biased region" description="Basic residues" evidence="8">
    <location>
        <begin position="299"/>
        <end position="310"/>
    </location>
</feature>
<reference evidence="11" key="2">
    <citation type="journal article" date="2009" name="Genome Res.">
        <title>Comparative genomic analyses of the human fungal pathogens Coccidioides and their relatives.</title>
        <authorList>
            <person name="Sharpton T.J."/>
            <person name="Stajich J.E."/>
            <person name="Rounsley S.D."/>
            <person name="Gardner M.J."/>
            <person name="Wortman J.R."/>
            <person name="Jordar V.S."/>
            <person name="Maiti R."/>
            <person name="Kodira C.D."/>
            <person name="Neafsey D.E."/>
            <person name="Zeng Q."/>
            <person name="Hung C.-Y."/>
            <person name="McMahan C."/>
            <person name="Muszewska A."/>
            <person name="Grynberg M."/>
            <person name="Mandel M.A."/>
            <person name="Kellner E.M."/>
            <person name="Barker B.M."/>
            <person name="Galgiani J.N."/>
            <person name="Orbach M.J."/>
            <person name="Kirkland T.N."/>
            <person name="Cole G.T."/>
            <person name="Henn M.R."/>
            <person name="Birren B.W."/>
            <person name="Taylor J.W."/>
        </authorList>
    </citation>
    <scope>NUCLEOTIDE SEQUENCE [LARGE SCALE GENOMIC DNA]</scope>
    <source>
        <strain evidence="11">RMSCC 3488</strain>
    </source>
</reference>
<dbReference type="VEuPathDB" id="FungiDB:CPAG_02702"/>
<evidence type="ECO:0000256" key="8">
    <source>
        <dbReference type="SAM" id="MobiDB-lite"/>
    </source>
</evidence>
<evidence type="ECO:0000256" key="4">
    <source>
        <dbReference type="ARBA" id="ARBA00022692"/>
    </source>
</evidence>
<protein>
    <submittedName>
        <fullName evidence="10">Glycosylphosphatidylinositol anchor biosynthesis protein 11</fullName>
    </submittedName>
</protein>
<evidence type="ECO:0000256" key="2">
    <source>
        <dbReference type="ARBA" id="ARBA00004687"/>
    </source>
</evidence>
<dbReference type="GO" id="GO:0006506">
    <property type="term" value="P:GPI anchor biosynthetic process"/>
    <property type="evidence" value="ECO:0007669"/>
    <property type="project" value="UniProtKB-UniPathway"/>
</dbReference>
<feature type="transmembrane region" description="Helical" evidence="9">
    <location>
        <begin position="154"/>
        <end position="175"/>
    </location>
</feature>
<evidence type="ECO:0000256" key="5">
    <source>
        <dbReference type="ARBA" id="ARBA00022824"/>
    </source>
</evidence>
<evidence type="ECO:0000256" key="1">
    <source>
        <dbReference type="ARBA" id="ARBA00004477"/>
    </source>
</evidence>
<feature type="region of interest" description="Disordered" evidence="8">
    <location>
        <begin position="1"/>
        <end position="25"/>
    </location>
</feature>
<sequence length="310" mass="33076">MDVPDLYQSPSIPSRRKQQSSSSQAVSMLSSPAAQTFAHIHPLLVLSGFAIRFQALVDDPVSALAGLLPAVCAVQAAYVIICLPAAGKDGLGKEKGKSGHKRRAGAAGSSGDGDSRLGERIVPAILSLLLTLLLGTPFLTILLVLFGAPVTTHITHTLLCAAHMSVLSGTSLVYVHGTDSAVWREIWAASRPVDSVWGAAVGTGLGAWLGAVPIPLDWDRPWQAYPITIATGAYLGYALGSSMGRTPLFYGKRIQFADEEEDDEDISTENENRKQIQSSENNPEPSQDARSKQISQQSPKHKQKQKGQKS</sequence>
<feature type="transmembrane region" description="Helical" evidence="9">
    <location>
        <begin position="63"/>
        <end position="87"/>
    </location>
</feature>
<evidence type="ECO:0000313" key="11">
    <source>
        <dbReference type="Proteomes" id="UP000054567"/>
    </source>
</evidence>
<dbReference type="GO" id="GO:0005789">
    <property type="term" value="C:endoplasmic reticulum membrane"/>
    <property type="evidence" value="ECO:0007669"/>
    <property type="project" value="UniProtKB-SubCell"/>
</dbReference>
<comment type="subcellular location">
    <subcellularLocation>
        <location evidence="1">Endoplasmic reticulum membrane</location>
        <topology evidence="1">Multi-pass membrane protein</topology>
    </subcellularLocation>
</comment>
<feature type="compositionally biased region" description="Acidic residues" evidence="8">
    <location>
        <begin position="259"/>
        <end position="268"/>
    </location>
</feature>
<comment type="pathway">
    <text evidence="2">Glycolipid biosynthesis; glycosylphosphatidylinositol-anchor biosynthesis.</text>
</comment>
<feature type="transmembrane region" description="Helical" evidence="9">
    <location>
        <begin position="222"/>
        <end position="240"/>
    </location>
</feature>
<reference evidence="10 11" key="1">
    <citation type="submission" date="2007-06" db="EMBL/GenBank/DDBJ databases">
        <title>The Genome Sequence of Coccidioides posadasii RMSCC_3488.</title>
        <authorList>
            <consortium name="Coccidioides Genome Resources Consortium"/>
            <consortium name="The Broad Institute Genome Sequencing Platform"/>
            <person name="Henn M.R."/>
            <person name="Sykes S."/>
            <person name="Young S."/>
            <person name="Jaffe D."/>
            <person name="Berlin A."/>
            <person name="Alvarez P."/>
            <person name="Butler J."/>
            <person name="Gnerre S."/>
            <person name="Grabherr M."/>
            <person name="Mauceli E."/>
            <person name="Brockman W."/>
            <person name="Kodira C."/>
            <person name="Alvarado L."/>
            <person name="Zeng Q."/>
            <person name="Crawford M."/>
            <person name="Antoine C."/>
            <person name="Devon K."/>
            <person name="Galgiani J."/>
            <person name="Orsborn K."/>
            <person name="Lewis M.L."/>
            <person name="Nusbaum C."/>
            <person name="Galagan J."/>
            <person name="Birren B."/>
        </authorList>
    </citation>
    <scope>NUCLEOTIDE SEQUENCE [LARGE SCALE GENOMIC DNA]</scope>
    <source>
        <strain evidence="10 11">RMSCC 3488</strain>
    </source>
</reference>
<gene>
    <name evidence="10" type="ORF">CPAG_02702</name>
</gene>
<dbReference type="OrthoDB" id="17366at2759"/>
<keyword evidence="6 9" id="KW-1133">Transmembrane helix</keyword>
<dbReference type="UniPathway" id="UPA00196"/>
<keyword evidence="3" id="KW-0337">GPI-anchor biosynthesis</keyword>
<dbReference type="AlphaFoldDB" id="A0A0J6F853"/>
<dbReference type="InterPro" id="IPR009580">
    <property type="entry name" value="GPI_biosynthesis_protein_Pig-F"/>
</dbReference>
<dbReference type="Proteomes" id="UP000054567">
    <property type="component" value="Unassembled WGS sequence"/>
</dbReference>
<keyword evidence="5" id="KW-0256">Endoplasmic reticulum</keyword>
<feature type="region of interest" description="Disordered" evidence="8">
    <location>
        <begin position="91"/>
        <end position="113"/>
    </location>
</feature>
<dbReference type="EMBL" id="DS268109">
    <property type="protein sequence ID" value="KMM66363.1"/>
    <property type="molecule type" value="Genomic_DNA"/>
</dbReference>
<feature type="transmembrane region" description="Helical" evidence="9">
    <location>
        <begin position="196"/>
        <end position="216"/>
    </location>
</feature>
<evidence type="ECO:0000256" key="6">
    <source>
        <dbReference type="ARBA" id="ARBA00022989"/>
    </source>
</evidence>
<dbReference type="Pfam" id="PF06699">
    <property type="entry name" value="PIG-F"/>
    <property type="match status" value="1"/>
</dbReference>